<dbReference type="InterPro" id="IPR000727">
    <property type="entry name" value="T_SNARE_dom"/>
</dbReference>
<feature type="transmembrane region" description="Helical" evidence="5">
    <location>
        <begin position="12"/>
        <end position="34"/>
    </location>
</feature>
<comment type="caution">
    <text evidence="9">The sequence shown here is derived from an EMBL/GenBank/DDBJ whole genome shotgun (WGS) entry which is preliminary data.</text>
</comment>
<organism evidence="9">
    <name type="scientific">Caldicellulosiruptor owensensis</name>
    <dbReference type="NCBI Taxonomy" id="55205"/>
    <lineage>
        <taxon>Bacteria</taxon>
        <taxon>Bacillati</taxon>
        <taxon>Bacillota</taxon>
        <taxon>Bacillota incertae sedis</taxon>
        <taxon>Caldicellulosiruptorales</taxon>
        <taxon>Caldicellulosiruptoraceae</taxon>
        <taxon>Caldicellulosiruptor</taxon>
    </lineage>
</organism>
<keyword evidence="5" id="KW-0812">Transmembrane</keyword>
<dbReference type="PROSITE" id="PS50111">
    <property type="entry name" value="CHEMOTAXIS_TRANSDUC_2"/>
    <property type="match status" value="1"/>
</dbReference>
<evidence type="ECO:0000256" key="4">
    <source>
        <dbReference type="SAM" id="Coils"/>
    </source>
</evidence>
<evidence type="ECO:0000259" key="6">
    <source>
        <dbReference type="PROSITE" id="PS50111"/>
    </source>
</evidence>
<dbReference type="InterPro" id="IPR004089">
    <property type="entry name" value="MCPsignal_dom"/>
</dbReference>
<proteinExistence type="inferred from homology"/>
<feature type="domain" description="T-SNARE coiled-coil homology" evidence="7">
    <location>
        <begin position="430"/>
        <end position="492"/>
    </location>
</feature>
<dbReference type="GO" id="GO:0004888">
    <property type="term" value="F:transmembrane signaling receptor activity"/>
    <property type="evidence" value="ECO:0007669"/>
    <property type="project" value="InterPro"/>
</dbReference>
<dbReference type="GO" id="GO:0007165">
    <property type="term" value="P:signal transduction"/>
    <property type="evidence" value="ECO:0007669"/>
    <property type="project" value="UniProtKB-KW"/>
</dbReference>
<protein>
    <submittedName>
        <fullName evidence="9">HAMP domain-containing protein</fullName>
    </submittedName>
</protein>
<dbReference type="PROSITE" id="PS50192">
    <property type="entry name" value="T_SNARE"/>
    <property type="match status" value="1"/>
</dbReference>
<dbReference type="CDD" id="cd11386">
    <property type="entry name" value="MCP_signal"/>
    <property type="match status" value="1"/>
</dbReference>
<dbReference type="SMART" id="SM00304">
    <property type="entry name" value="HAMP"/>
    <property type="match status" value="1"/>
</dbReference>
<dbReference type="Gene3D" id="1.10.287.950">
    <property type="entry name" value="Methyl-accepting chemotaxis protein"/>
    <property type="match status" value="1"/>
</dbReference>
<dbReference type="Pfam" id="PF00015">
    <property type="entry name" value="MCPsignal"/>
    <property type="match status" value="1"/>
</dbReference>
<name>A0A7C5Z864_9FIRM</name>
<dbReference type="EMBL" id="DRUZ01000055">
    <property type="protein sequence ID" value="HHS01758.1"/>
    <property type="molecule type" value="Genomic_DNA"/>
</dbReference>
<sequence>MYNIIKNLKISAKILSGFMVVLILIMIMGILSIVELNKINNSYMNLYNTHVKSFELFGQVLNYFQRQRVNYRNVLLARNSAEMNSYIQKTDEITNNFKTALEEYSKLIEEEYMRKEYQNLSSLMREYESLTNQIIDLAKKDKNAAIDLLFKPSSAQLVTEVQNSINTLYDLERKHIEKIKEQNSLLTKTTVTTMIIIIICCMVISLVLGIAISSAISRPLSNMVIAAQKIAEGDLTIDVKVDSKDEIGLLAGAFSKMIDSLSQLIFSVKSSAEQVALGAKQLADASQSLAQGATEQASTIEELNASVEEVSAQTKQNSKNVEEATNFANQIKDEARVGMQQMEDMMKAMEEINMASANISKIIKTIDEIAFQTNILALNAAVEAARAGSYGKGFAVVAEEVRNLATRSANAAKETSSLIESTIKKIEVGDSIAKQTYSSLDRITKNIDKMAMIMNDIMYSSKEQSEAIAQITEGINQVANVVQSNSANSQETAAASEELFSQADVLKTLVEKFKTKNL</sequence>
<accession>A0A7C5Z864</accession>
<keyword evidence="5" id="KW-1133">Transmembrane helix</keyword>
<keyword evidence="1" id="KW-0145">Chemotaxis</keyword>
<feature type="domain" description="Methyl-accepting transducer" evidence="6">
    <location>
        <begin position="271"/>
        <end position="500"/>
    </location>
</feature>
<dbReference type="PROSITE" id="PS50885">
    <property type="entry name" value="HAMP"/>
    <property type="match status" value="1"/>
</dbReference>
<feature type="transmembrane region" description="Helical" evidence="5">
    <location>
        <begin position="194"/>
        <end position="216"/>
    </location>
</feature>
<keyword evidence="5" id="KW-0472">Membrane</keyword>
<dbReference type="PANTHER" id="PTHR43531">
    <property type="entry name" value="PROTEIN ICFG"/>
    <property type="match status" value="1"/>
</dbReference>
<dbReference type="GO" id="GO:0006935">
    <property type="term" value="P:chemotaxis"/>
    <property type="evidence" value="ECO:0007669"/>
    <property type="project" value="UniProtKB-KW"/>
</dbReference>
<keyword evidence="4" id="KW-0175">Coiled coil</keyword>
<feature type="domain" description="HAMP" evidence="8">
    <location>
        <begin position="214"/>
        <end position="266"/>
    </location>
</feature>
<dbReference type="SMART" id="SM00283">
    <property type="entry name" value="MA"/>
    <property type="match status" value="1"/>
</dbReference>
<dbReference type="PANTHER" id="PTHR43531:SF11">
    <property type="entry name" value="METHYL-ACCEPTING CHEMOTAXIS PROTEIN 3"/>
    <property type="match status" value="1"/>
</dbReference>
<dbReference type="GO" id="GO:0005886">
    <property type="term" value="C:plasma membrane"/>
    <property type="evidence" value="ECO:0007669"/>
    <property type="project" value="TreeGrafter"/>
</dbReference>
<dbReference type="SUPFAM" id="SSF58104">
    <property type="entry name" value="Methyl-accepting chemotaxis protein (MCP) signaling domain"/>
    <property type="match status" value="1"/>
</dbReference>
<dbReference type="AlphaFoldDB" id="A0A7C5Z864"/>
<keyword evidence="3" id="KW-0807">Transducer</keyword>
<evidence type="ECO:0000256" key="3">
    <source>
        <dbReference type="PROSITE-ProRule" id="PRU00284"/>
    </source>
</evidence>
<dbReference type="InterPro" id="IPR003660">
    <property type="entry name" value="HAMP_dom"/>
</dbReference>
<evidence type="ECO:0000256" key="5">
    <source>
        <dbReference type="SAM" id="Phobius"/>
    </source>
</evidence>
<dbReference type="PRINTS" id="PR00260">
    <property type="entry name" value="CHEMTRNSDUCR"/>
</dbReference>
<dbReference type="FunFam" id="1.10.287.950:FF:000001">
    <property type="entry name" value="Methyl-accepting chemotaxis sensory transducer"/>
    <property type="match status" value="1"/>
</dbReference>
<dbReference type="InterPro" id="IPR004090">
    <property type="entry name" value="Chemotax_Me-accpt_rcpt"/>
</dbReference>
<dbReference type="Pfam" id="PF12729">
    <property type="entry name" value="4HB_MCP_1"/>
    <property type="match status" value="1"/>
</dbReference>
<evidence type="ECO:0000313" key="9">
    <source>
        <dbReference type="EMBL" id="HHS01758.1"/>
    </source>
</evidence>
<dbReference type="InterPro" id="IPR051310">
    <property type="entry name" value="MCP_chemotaxis"/>
</dbReference>
<evidence type="ECO:0000259" key="8">
    <source>
        <dbReference type="PROSITE" id="PS50885"/>
    </source>
</evidence>
<dbReference type="Pfam" id="PF00672">
    <property type="entry name" value="HAMP"/>
    <property type="match status" value="1"/>
</dbReference>
<reference evidence="9" key="1">
    <citation type="journal article" date="2020" name="mSystems">
        <title>Genome- and Community-Level Interaction Insights into Carbon Utilization and Element Cycling Functions of Hydrothermarchaeota in Hydrothermal Sediment.</title>
        <authorList>
            <person name="Zhou Z."/>
            <person name="Liu Y."/>
            <person name="Xu W."/>
            <person name="Pan J."/>
            <person name="Luo Z.H."/>
            <person name="Li M."/>
        </authorList>
    </citation>
    <scope>NUCLEOTIDE SEQUENCE [LARGE SCALE GENOMIC DNA]</scope>
    <source>
        <strain evidence="9">SpSt-102</strain>
    </source>
</reference>
<dbReference type="CDD" id="cd06225">
    <property type="entry name" value="HAMP"/>
    <property type="match status" value="1"/>
</dbReference>
<evidence type="ECO:0000256" key="2">
    <source>
        <dbReference type="ARBA" id="ARBA00029447"/>
    </source>
</evidence>
<dbReference type="InterPro" id="IPR024478">
    <property type="entry name" value="HlyB_4HB_MCP"/>
</dbReference>
<comment type="similarity">
    <text evidence="2">Belongs to the methyl-accepting chemotaxis (MCP) protein family.</text>
</comment>
<feature type="coiled-coil region" evidence="4">
    <location>
        <begin position="113"/>
        <end position="140"/>
    </location>
</feature>
<evidence type="ECO:0000256" key="1">
    <source>
        <dbReference type="ARBA" id="ARBA00022500"/>
    </source>
</evidence>
<evidence type="ECO:0000259" key="7">
    <source>
        <dbReference type="PROSITE" id="PS50192"/>
    </source>
</evidence>
<gene>
    <name evidence="9" type="ORF">ENL71_04400</name>
</gene>